<reference evidence="8" key="1">
    <citation type="submission" date="2012-01" db="EMBL/GenBank/DDBJ databases">
        <title>The Genome Sequence of Treponema denticola H-22.</title>
        <authorList>
            <consortium name="The Broad Institute Genome Sequencing Platform"/>
            <person name="Earl A."/>
            <person name="Ward D."/>
            <person name="Feldgarden M."/>
            <person name="Gevers D."/>
            <person name="Blanton J.M."/>
            <person name="Fenno C.J."/>
            <person name="Baranova O.V."/>
            <person name="Mathney J."/>
            <person name="Dewhirst F.E."/>
            <person name="Izard J."/>
            <person name="Young S.K."/>
            <person name="Zeng Q."/>
            <person name="Gargeya S."/>
            <person name="Fitzgerald M."/>
            <person name="Haas B."/>
            <person name="Abouelleil A."/>
            <person name="Alvarado L."/>
            <person name="Arachchi H.M."/>
            <person name="Berlin A."/>
            <person name="Chapman S.B."/>
            <person name="Gearin G."/>
            <person name="Goldberg J."/>
            <person name="Griggs A."/>
            <person name="Gujja S."/>
            <person name="Hansen M."/>
            <person name="Heiman D."/>
            <person name="Howarth C."/>
            <person name="Larimer J."/>
            <person name="Lui A."/>
            <person name="MacDonald P.J.P."/>
            <person name="McCowen C."/>
            <person name="Montmayeur A."/>
            <person name="Murphy C."/>
            <person name="Neiman D."/>
            <person name="Pearson M."/>
            <person name="Priest M."/>
            <person name="Roberts A."/>
            <person name="Saif S."/>
            <person name="Shea T."/>
            <person name="Sisk P."/>
            <person name="Stolte C."/>
            <person name="Sykes S."/>
            <person name="Wortman J."/>
            <person name="Nusbaum C."/>
            <person name="Birren B."/>
        </authorList>
    </citation>
    <scope>NUCLEOTIDE SEQUENCE [LARGE SCALE GENOMIC DNA]</scope>
    <source>
        <strain evidence="8">H-22</strain>
    </source>
</reference>
<keyword evidence="3 5" id="KW-0574">Periplasm</keyword>
<dbReference type="GO" id="GO:0005198">
    <property type="term" value="F:structural molecule activity"/>
    <property type="evidence" value="ECO:0007669"/>
    <property type="project" value="UniProtKB-UniRule"/>
</dbReference>
<dbReference type="Gene3D" id="6.10.10.10">
    <property type="entry name" value="Flagellar export chaperone, C-terminal domain"/>
    <property type="match status" value="1"/>
</dbReference>
<keyword evidence="8" id="KW-0966">Cell projection</keyword>
<dbReference type="GO" id="GO:0055040">
    <property type="term" value="C:periplasmic flagellum"/>
    <property type="evidence" value="ECO:0007669"/>
    <property type="project" value="UniProtKB-SubCell"/>
</dbReference>
<keyword evidence="4 5" id="KW-0975">Bacterial flagellum</keyword>
<keyword evidence="8" id="KW-0969">Cilium</keyword>
<proteinExistence type="inferred from homology"/>
<evidence type="ECO:0000256" key="3">
    <source>
        <dbReference type="ARBA" id="ARBA00022764"/>
    </source>
</evidence>
<dbReference type="SUPFAM" id="SSF64518">
    <property type="entry name" value="Phase 1 flagellin"/>
    <property type="match status" value="1"/>
</dbReference>
<dbReference type="RefSeq" id="WP_002668952.1">
    <property type="nucleotide sequence ID" value="NZ_CM001795.1"/>
</dbReference>
<dbReference type="Gene3D" id="1.20.1330.10">
    <property type="entry name" value="f41 fragment of flagellin, N-terminal domain"/>
    <property type="match status" value="2"/>
</dbReference>
<feature type="domain" description="Flagellin N-terminal" evidence="6">
    <location>
        <begin position="3"/>
        <end position="139"/>
    </location>
</feature>
<evidence type="ECO:0000259" key="6">
    <source>
        <dbReference type="Pfam" id="PF00669"/>
    </source>
</evidence>
<dbReference type="AlphaFoldDB" id="A0A0E2E873"/>
<dbReference type="InterPro" id="IPR001029">
    <property type="entry name" value="Flagellin_N"/>
</dbReference>
<evidence type="ECO:0000259" key="7">
    <source>
        <dbReference type="Pfam" id="PF00700"/>
    </source>
</evidence>
<gene>
    <name evidence="8" type="ORF">HMPREF9726_00267</name>
</gene>
<comment type="caution">
    <text evidence="8">The sequence shown here is derived from an EMBL/GenBank/DDBJ whole genome shotgun (WGS) entry which is preliminary data.</text>
</comment>
<keyword evidence="8" id="KW-0282">Flagellum</keyword>
<dbReference type="PANTHER" id="PTHR42792">
    <property type="entry name" value="FLAGELLIN"/>
    <property type="match status" value="1"/>
</dbReference>
<dbReference type="Proteomes" id="UP000011705">
    <property type="component" value="Chromosome"/>
</dbReference>
<comment type="function">
    <text evidence="1 5">Component of the core of the flagella.</text>
</comment>
<evidence type="ECO:0000256" key="1">
    <source>
        <dbReference type="ARBA" id="ARBA00004095"/>
    </source>
</evidence>
<dbReference type="PRINTS" id="PR00207">
    <property type="entry name" value="FLAGELLIN"/>
</dbReference>
<dbReference type="InterPro" id="IPR046358">
    <property type="entry name" value="Flagellin_C"/>
</dbReference>
<comment type="similarity">
    <text evidence="2 5">Belongs to the bacterial flagellin family.</text>
</comment>
<dbReference type="Pfam" id="PF00669">
    <property type="entry name" value="Flagellin_N"/>
    <property type="match status" value="1"/>
</dbReference>
<name>A0A0E2E873_TREDN</name>
<dbReference type="PATRIC" id="fig|999432.5.peg.276"/>
<evidence type="ECO:0000256" key="2">
    <source>
        <dbReference type="ARBA" id="ARBA00005709"/>
    </source>
</evidence>
<dbReference type="InterPro" id="IPR001492">
    <property type="entry name" value="Flagellin"/>
</dbReference>
<protein>
    <recommendedName>
        <fullName evidence="5">Flagellin</fullName>
    </recommendedName>
</protein>
<feature type="domain" description="Flagellin C-terminal" evidence="7">
    <location>
        <begin position="201"/>
        <end position="285"/>
    </location>
</feature>
<evidence type="ECO:0000256" key="5">
    <source>
        <dbReference type="RuleBase" id="RU362073"/>
    </source>
</evidence>
<dbReference type="InterPro" id="IPR042187">
    <property type="entry name" value="Flagellin_C_sub2"/>
</dbReference>
<dbReference type="EMBL" id="AGDV01000001">
    <property type="protein sequence ID" value="EMB36075.1"/>
    <property type="molecule type" value="Genomic_DNA"/>
</dbReference>
<evidence type="ECO:0000256" key="4">
    <source>
        <dbReference type="ARBA" id="ARBA00023143"/>
    </source>
</evidence>
<accession>A0A0E2E873</accession>
<sequence length="286" mass="31311">MIINHNMSAMFAQRTQGVTNVRIGKDIEKLSSGLRINRAGDDASGLAVSEKMRSQIRGLNQASANASNGINFIQVAEAFLQETTDIMQRIRELAVQASNGIYSAEDRMQIQVEVSQLVAEVDRIASSAQFNGMNMLTGRFARETGENVVTGSMWFHIGANMDQRMRVYIGTMSAAALGIRDIGDEKIMTIETADAANRSIGTIDEGLKKINKQRADLGGYQNRMELTVVGIDIAAENLQAAESRIRDADMAKQMVEYTKNQILSNTGIAMLAQANNNSQLVMSLLR</sequence>
<dbReference type="PANTHER" id="PTHR42792:SF2">
    <property type="entry name" value="FLAGELLIN"/>
    <property type="match status" value="1"/>
</dbReference>
<dbReference type="HOGENOM" id="CLU_011142_2_0_12"/>
<evidence type="ECO:0000313" key="8">
    <source>
        <dbReference type="EMBL" id="EMB36075.1"/>
    </source>
</evidence>
<comment type="subcellular location">
    <subcellularLocation>
        <location evidence="5">Periplasmic flagellum</location>
    </subcellularLocation>
    <subcellularLocation>
        <location evidence="5">Periplasm</location>
    </subcellularLocation>
</comment>
<dbReference type="Pfam" id="PF00700">
    <property type="entry name" value="Flagellin_C"/>
    <property type="match status" value="1"/>
</dbReference>
<organism evidence="8">
    <name type="scientific">Treponema denticola H-22</name>
    <dbReference type="NCBI Taxonomy" id="999432"/>
    <lineage>
        <taxon>Bacteria</taxon>
        <taxon>Pseudomonadati</taxon>
        <taxon>Spirochaetota</taxon>
        <taxon>Spirochaetia</taxon>
        <taxon>Spirochaetales</taxon>
        <taxon>Treponemataceae</taxon>
        <taxon>Treponema</taxon>
    </lineage>
</organism>
<dbReference type="GeneID" id="2741592"/>